<evidence type="ECO:0000313" key="5">
    <source>
        <dbReference type="Proteomes" id="UP001227230"/>
    </source>
</evidence>
<dbReference type="PANTHER" id="PTHR13318:SF71">
    <property type="entry name" value="BTB_POZ DOMAIN-CONTAINING PROTEIN FBL11"/>
    <property type="match status" value="1"/>
</dbReference>
<evidence type="ECO:0000256" key="2">
    <source>
        <dbReference type="ARBA" id="ARBA00004906"/>
    </source>
</evidence>
<evidence type="ECO:0000313" key="4">
    <source>
        <dbReference type="EMBL" id="WJZ93639.1"/>
    </source>
</evidence>
<dbReference type="PANTHER" id="PTHR13318">
    <property type="entry name" value="PARTNER OF PAIRED, ISOFORM B-RELATED"/>
    <property type="match status" value="1"/>
</dbReference>
<dbReference type="InterPro" id="IPR032675">
    <property type="entry name" value="LRR_dom_sf"/>
</dbReference>
<dbReference type="PROSITE" id="PS50097">
    <property type="entry name" value="BTB"/>
    <property type="match status" value="1"/>
</dbReference>
<proteinExistence type="predicted"/>
<dbReference type="InterPro" id="IPR006553">
    <property type="entry name" value="Leu-rich_rpt_Cys-con_subtyp"/>
</dbReference>
<comment type="pathway">
    <text evidence="2">Protein modification; protein ubiquitination.</text>
</comment>
<dbReference type="EMBL" id="CP126655">
    <property type="protein sequence ID" value="WJZ93639.1"/>
    <property type="molecule type" value="Genomic_DNA"/>
</dbReference>
<dbReference type="InterPro" id="IPR011333">
    <property type="entry name" value="SKP1/BTB/POZ_sf"/>
</dbReference>
<evidence type="ECO:0000256" key="1">
    <source>
        <dbReference type="ARBA" id="ARBA00002668"/>
    </source>
</evidence>
<dbReference type="Gene3D" id="1.25.40.420">
    <property type="match status" value="1"/>
</dbReference>
<gene>
    <name evidence="4" type="ORF">VitviT2T_012563</name>
</gene>
<dbReference type="SUPFAM" id="SSF54695">
    <property type="entry name" value="POZ domain"/>
    <property type="match status" value="1"/>
</dbReference>
<dbReference type="InterPro" id="IPR000210">
    <property type="entry name" value="BTB/POZ_dom"/>
</dbReference>
<dbReference type="Gene3D" id="3.30.710.10">
    <property type="entry name" value="Potassium Channel Kv1.1, Chain A"/>
    <property type="match status" value="1"/>
</dbReference>
<sequence>MASNEEGDVIFLVCTNPNSIEEPIAEDEIYISTAETSSWDLPTILSHRIVKVQSNRNRLIQHSSYFHSLLCGNFRKSCHGSISIQWNLEAFINILKFIYGCPLDVTPQNFIPLYEGALFFGVDTLLLKCKIWFSELISSKGPLSLQIQLDDLIHIWDFGLEHANDFIPELCTMYLARNFMWAMSCNSYGNLPYNMLIACTRHPELTVDSEKHLSDALLVWLAANPELSECSSCLEDDCTDVLKQIRVNLLPLWFSAGKKWCCYFSKLADKSINAILSLVKHPSTGLVIDLGDEDLLQLRIRLTKYTKKVDISGCPQITVELLLLSVIPCSYIMDSKLRKSIEQSLINLKHLDRKQYAISPGLLPILTFEAVQDVDISKCSRLHFEAAIECFCKSFPALRTLRAAYLLNIKMTSLRQLVKCSLLSEVDLTVDVSPVIPMQVSIISSSQTITPKISTTFVQSENYILDATSFSLSGSLLSNITNLTLEGRTDVSDSDLQDISEFCVSLCYLNLKACTSVTDTGMSILIRRCIKLQSILVCDTSFGRNSILALCCSLPNSGNSVAVDFGNKQQNSVALKLQTLHMGGCKGVDETSLLEVLSQVQVLRSLCLRETHLVDNALCSFSGSSLEMLDVDNTMVSGAALAYVVRGNPGLKCLKARGCKNLFQQGSNGKGEECSSFSHSCKELYLELAKTCKLEEFSFGWGFSHFSLEALGPAITSLKKINMGLGASLSHDALTLLPTTCPFLESVILYFQVITDSIMINIMQSLRYLQVLVLCYCLGDISSLSFKFSMPNLRKLRLERVTPWMTNDELAILTQNCVNLVELSLLGCRLLNSDSQQIISCGWPGLTSIHLEECGEVTADGVISLFDCKALEDLLLRHNGPGIQRNFILDAASKMPMLRKVSLDLCDASEGDFDLPNYADRYSLSIVKIARCKFRKCTLELQILDATRRPVHMERPVHKETLVLVWSSKNLTRTVVKERI</sequence>
<dbReference type="SMART" id="SM00225">
    <property type="entry name" value="BTB"/>
    <property type="match status" value="1"/>
</dbReference>
<accession>A0ABY9CGM2</accession>
<name>A0ABY9CGM2_VITVI</name>
<comment type="function">
    <text evidence="1">May act as a substrate-specific adapter of an E3 ubiquitin-protein ligase complex (CUL3-RBX1-BTB) which mediates the ubiquitination and subsequent proteasomal degradation of target proteins.</text>
</comment>
<feature type="domain" description="BTB" evidence="3">
    <location>
        <begin position="39"/>
        <end position="107"/>
    </location>
</feature>
<organism evidence="4 5">
    <name type="scientific">Vitis vinifera</name>
    <name type="common">Grape</name>
    <dbReference type="NCBI Taxonomy" id="29760"/>
    <lineage>
        <taxon>Eukaryota</taxon>
        <taxon>Viridiplantae</taxon>
        <taxon>Streptophyta</taxon>
        <taxon>Embryophyta</taxon>
        <taxon>Tracheophyta</taxon>
        <taxon>Spermatophyta</taxon>
        <taxon>Magnoliopsida</taxon>
        <taxon>eudicotyledons</taxon>
        <taxon>Gunneridae</taxon>
        <taxon>Pentapetalae</taxon>
        <taxon>rosids</taxon>
        <taxon>Vitales</taxon>
        <taxon>Vitaceae</taxon>
        <taxon>Viteae</taxon>
        <taxon>Vitis</taxon>
    </lineage>
</organism>
<evidence type="ECO:0000259" key="3">
    <source>
        <dbReference type="PROSITE" id="PS50097"/>
    </source>
</evidence>
<dbReference type="Proteomes" id="UP001227230">
    <property type="component" value="Chromosome 8"/>
</dbReference>
<dbReference type="Pfam" id="PF00651">
    <property type="entry name" value="BTB"/>
    <property type="match status" value="1"/>
</dbReference>
<reference evidence="4 5" key="1">
    <citation type="journal article" date="2023" name="Hortic Res">
        <title>The complete reference genome for grapevine (Vitis vinifera L.) genetics and breeding.</title>
        <authorList>
            <person name="Shi X."/>
            <person name="Cao S."/>
            <person name="Wang X."/>
            <person name="Huang S."/>
            <person name="Wang Y."/>
            <person name="Liu Z."/>
            <person name="Liu W."/>
            <person name="Leng X."/>
            <person name="Peng Y."/>
            <person name="Wang N."/>
            <person name="Wang Y."/>
            <person name="Ma Z."/>
            <person name="Xu X."/>
            <person name="Zhang F."/>
            <person name="Xue H."/>
            <person name="Zhong H."/>
            <person name="Wang Y."/>
            <person name="Zhang K."/>
            <person name="Velt A."/>
            <person name="Avia K."/>
            <person name="Holtgrawe D."/>
            <person name="Grimplet J."/>
            <person name="Matus J.T."/>
            <person name="Ware D."/>
            <person name="Wu X."/>
            <person name="Wang H."/>
            <person name="Liu C."/>
            <person name="Fang Y."/>
            <person name="Rustenholz C."/>
            <person name="Cheng Z."/>
            <person name="Xiao H."/>
            <person name="Zhou Y."/>
        </authorList>
    </citation>
    <scope>NUCLEOTIDE SEQUENCE [LARGE SCALE GENOMIC DNA]</scope>
    <source>
        <strain evidence="5">cv. Pinot noir / PN40024</strain>
        <tissue evidence="4">Leaf</tissue>
    </source>
</reference>
<protein>
    <recommendedName>
        <fullName evidence="3">BTB domain-containing protein</fullName>
    </recommendedName>
</protein>
<keyword evidence="5" id="KW-1185">Reference proteome</keyword>
<dbReference type="SUPFAM" id="SSF52047">
    <property type="entry name" value="RNI-like"/>
    <property type="match status" value="3"/>
</dbReference>
<dbReference type="InterPro" id="IPR011705">
    <property type="entry name" value="BACK"/>
</dbReference>
<dbReference type="Gene3D" id="3.80.10.10">
    <property type="entry name" value="Ribonuclease Inhibitor"/>
    <property type="match status" value="2"/>
</dbReference>
<dbReference type="SMART" id="SM00367">
    <property type="entry name" value="LRR_CC"/>
    <property type="match status" value="7"/>
</dbReference>
<dbReference type="Pfam" id="PF07707">
    <property type="entry name" value="BACK"/>
    <property type="match status" value="1"/>
</dbReference>
<dbReference type="CDD" id="cd18186">
    <property type="entry name" value="BTB_POZ_ZBTB_KLHL-like"/>
    <property type="match status" value="1"/>
</dbReference>